<gene>
    <name evidence="2" type="ORF">BEI61_01465</name>
</gene>
<evidence type="ECO:0000259" key="1">
    <source>
        <dbReference type="Pfam" id="PF09359"/>
    </source>
</evidence>
<dbReference type="RefSeq" id="WP_069151791.1">
    <property type="nucleotide sequence ID" value="NZ_MCGH01000002.1"/>
</dbReference>
<dbReference type="GO" id="GO:0006799">
    <property type="term" value="P:polyphosphate biosynthetic process"/>
    <property type="evidence" value="ECO:0007669"/>
    <property type="project" value="UniProtKB-ARBA"/>
</dbReference>
<dbReference type="AlphaFoldDB" id="A0A1E3ABM7"/>
<proteinExistence type="predicted"/>
<organism evidence="2 3">
    <name type="scientific">Eisenbergiella tayi</name>
    <dbReference type="NCBI Taxonomy" id="1432052"/>
    <lineage>
        <taxon>Bacteria</taxon>
        <taxon>Bacillati</taxon>
        <taxon>Bacillota</taxon>
        <taxon>Clostridia</taxon>
        <taxon>Lachnospirales</taxon>
        <taxon>Lachnospiraceae</taxon>
        <taxon>Eisenbergiella</taxon>
    </lineage>
</organism>
<dbReference type="Proteomes" id="UP000094067">
    <property type="component" value="Unassembled WGS sequence"/>
</dbReference>
<sequence length="234" mass="27230">MEYRVEEKYVCTEGELLILTGRLSPLMQEDAHHGEERRYQIRSLYFDDYENSCFAETMDGVNDRKKFRIRIYGGCADKISLEVKYKRNGMTRKDSCMLTEEQCRAIMAGKVPAYKKDAPKVLRMLYLSMQTMLLRPVVIVQYERTAFVNKAGNVRVTFDRNIYASADIRRFLDPKVRVLPVMEKGKHILEVKYDEVLPAYIAQALETGRLQQTPYSKYRECRIAAEAYNTGGML</sequence>
<reference evidence="2 3" key="1">
    <citation type="submission" date="2016-07" db="EMBL/GenBank/DDBJ databases">
        <title>Characterization of isolates of Eisenbergiella tayi derived from blood cultures, using whole genome sequencing.</title>
        <authorList>
            <person name="Burdz T."/>
            <person name="Wiebe D."/>
            <person name="Huynh C."/>
            <person name="Bernard K."/>
        </authorList>
    </citation>
    <scope>NUCLEOTIDE SEQUENCE [LARGE SCALE GENOMIC DNA]</scope>
    <source>
        <strain evidence="2 3">NML 110608</strain>
    </source>
</reference>
<dbReference type="InterPro" id="IPR042267">
    <property type="entry name" value="VTC_sf"/>
</dbReference>
<accession>A0A1E3ABM7</accession>
<dbReference type="Pfam" id="PF09359">
    <property type="entry name" value="VTC"/>
    <property type="match status" value="1"/>
</dbReference>
<name>A0A1E3ABM7_9FIRM</name>
<dbReference type="EMBL" id="MCGH01000002">
    <property type="protein sequence ID" value="ODM05576.1"/>
    <property type="molecule type" value="Genomic_DNA"/>
</dbReference>
<evidence type="ECO:0000313" key="2">
    <source>
        <dbReference type="EMBL" id="ODM05576.1"/>
    </source>
</evidence>
<dbReference type="Gene3D" id="3.20.100.30">
    <property type="entry name" value="VTC, catalytic tunnel domain"/>
    <property type="match status" value="1"/>
</dbReference>
<evidence type="ECO:0000313" key="3">
    <source>
        <dbReference type="Proteomes" id="UP000094067"/>
    </source>
</evidence>
<protein>
    <submittedName>
        <fullName evidence="2">VTC domain protein</fullName>
    </submittedName>
</protein>
<dbReference type="InterPro" id="IPR018966">
    <property type="entry name" value="VTC_domain"/>
</dbReference>
<dbReference type="PATRIC" id="fig|1432052.4.peg.1647"/>
<comment type="caution">
    <text evidence="2">The sequence shown here is derived from an EMBL/GenBank/DDBJ whole genome shotgun (WGS) entry which is preliminary data.</text>
</comment>
<feature type="domain" description="VTC" evidence="1">
    <location>
        <begin position="4"/>
        <end position="221"/>
    </location>
</feature>
<dbReference type="CDD" id="cd07750">
    <property type="entry name" value="PolyPPase_VTC_like"/>
    <property type="match status" value="1"/>
</dbReference>